<name>A0ABS7JPQ0_9HELI</name>
<comment type="caution">
    <text evidence="5">The sequence shown here is derived from an EMBL/GenBank/DDBJ whole genome shotgun (WGS) entry which is preliminary data.</text>
</comment>
<evidence type="ECO:0000259" key="4">
    <source>
        <dbReference type="Pfam" id="PF01420"/>
    </source>
</evidence>
<keyword evidence="5" id="KW-0255">Endonuclease</keyword>
<reference evidence="5 6" key="1">
    <citation type="submission" date="2021-08" db="EMBL/GenBank/DDBJ databases">
        <title>Helicobacter spp. isolated from feces of Anatolian Ground Squirrel (Spermophilus xanthoprymnus) in Turkey.</title>
        <authorList>
            <person name="Aydin F."/>
            <person name="Abay S."/>
            <person name="Kayman T."/>
            <person name="Karakaya E."/>
            <person name="Saticioglu I.B."/>
        </authorList>
    </citation>
    <scope>NUCLEOTIDE SEQUENCE [LARGE SCALE GENOMIC DNA]</scope>
    <source>
        <strain evidence="5 6">Faydin-H70</strain>
    </source>
</reference>
<evidence type="ECO:0000256" key="1">
    <source>
        <dbReference type="ARBA" id="ARBA00010923"/>
    </source>
</evidence>
<dbReference type="Gene3D" id="1.10.287.1120">
    <property type="entry name" value="Bipartite methylase S protein"/>
    <property type="match status" value="1"/>
</dbReference>
<dbReference type="GO" id="GO:0004519">
    <property type="term" value="F:endonuclease activity"/>
    <property type="evidence" value="ECO:0007669"/>
    <property type="project" value="UniProtKB-KW"/>
</dbReference>
<dbReference type="SUPFAM" id="SSF116734">
    <property type="entry name" value="DNA methylase specificity domain"/>
    <property type="match status" value="1"/>
</dbReference>
<evidence type="ECO:0000256" key="3">
    <source>
        <dbReference type="ARBA" id="ARBA00023125"/>
    </source>
</evidence>
<feature type="domain" description="Type I restriction modification DNA specificity" evidence="4">
    <location>
        <begin position="15"/>
        <end position="191"/>
    </location>
</feature>
<accession>A0ABS7JPQ0</accession>
<evidence type="ECO:0000313" key="5">
    <source>
        <dbReference type="EMBL" id="MBX7491359.1"/>
    </source>
</evidence>
<keyword evidence="3" id="KW-0238">DNA-binding</keyword>
<keyword evidence="6" id="KW-1185">Reference proteome</keyword>
<comment type="similarity">
    <text evidence="1">Belongs to the type-I restriction system S methylase family.</text>
</comment>
<proteinExistence type="inferred from homology"/>
<evidence type="ECO:0000313" key="6">
    <source>
        <dbReference type="Proteomes" id="UP000700059"/>
    </source>
</evidence>
<dbReference type="CDD" id="cd17281">
    <property type="entry name" value="RMtype1_S_HpyAXIII_TRD1-CR1_like"/>
    <property type="match status" value="1"/>
</dbReference>
<gene>
    <name evidence="5" type="ORF">K4G57_07785</name>
</gene>
<dbReference type="Proteomes" id="UP000700059">
    <property type="component" value="Unassembled WGS sequence"/>
</dbReference>
<organism evidence="5 6">
    <name type="scientific">Helicobacter turcicus</name>
    <dbReference type="NCBI Taxonomy" id="2867412"/>
    <lineage>
        <taxon>Bacteria</taxon>
        <taxon>Pseudomonadati</taxon>
        <taxon>Campylobacterota</taxon>
        <taxon>Epsilonproteobacteria</taxon>
        <taxon>Campylobacterales</taxon>
        <taxon>Helicobacteraceae</taxon>
        <taxon>Helicobacter</taxon>
    </lineage>
</organism>
<keyword evidence="5" id="KW-0540">Nuclease</keyword>
<dbReference type="InterPro" id="IPR000055">
    <property type="entry name" value="Restrct_endonuc_typeI_TRD"/>
</dbReference>
<dbReference type="PANTHER" id="PTHR43140:SF1">
    <property type="entry name" value="TYPE I RESTRICTION ENZYME ECOKI SPECIFICITY SUBUNIT"/>
    <property type="match status" value="1"/>
</dbReference>
<dbReference type="InterPro" id="IPR044946">
    <property type="entry name" value="Restrct_endonuc_typeI_TRD_sf"/>
</dbReference>
<dbReference type="PANTHER" id="PTHR43140">
    <property type="entry name" value="TYPE-1 RESTRICTION ENZYME ECOKI SPECIFICITY PROTEIN"/>
    <property type="match status" value="1"/>
</dbReference>
<dbReference type="EMBL" id="JAIGYQ010000012">
    <property type="protein sequence ID" value="MBX7491359.1"/>
    <property type="molecule type" value="Genomic_DNA"/>
</dbReference>
<evidence type="ECO:0000256" key="2">
    <source>
        <dbReference type="ARBA" id="ARBA00022747"/>
    </source>
</evidence>
<dbReference type="InterPro" id="IPR051212">
    <property type="entry name" value="Type-I_RE_S_subunit"/>
</dbReference>
<dbReference type="Pfam" id="PF01420">
    <property type="entry name" value="Methylase_S"/>
    <property type="match status" value="1"/>
</dbReference>
<keyword evidence="5" id="KW-0378">Hydrolase</keyword>
<keyword evidence="2" id="KW-0680">Restriction system</keyword>
<protein>
    <submittedName>
        <fullName evidence="5">Restriction endonuclease subunit S</fullName>
    </submittedName>
</protein>
<sequence>MYPNKNTQFLNYTLEYKPLGEVFHIKNGYTPSKAKKEYWEGGSIPWFRMEDIRTNGRILKDSIQHITQEAVKGGKLFPANSLIIATTATIGEHALIIVDYLSNQQFTCLSLKSELLDSVNMKFMFYYGFILGQWCKENINVSGFASVDMSKFKNFPIPLPPLEVQNAIVAILDKFDCLVNDLSKGIPAEIKARRQQYEYYREKLLSFNFYF</sequence>
<dbReference type="Gene3D" id="3.90.220.20">
    <property type="entry name" value="DNA methylase specificity domains"/>
    <property type="match status" value="1"/>
</dbReference>